<dbReference type="EMBL" id="BNCO01000095">
    <property type="protein sequence ID" value="GIL67200.1"/>
    <property type="molecule type" value="Genomic_DNA"/>
</dbReference>
<feature type="compositionally biased region" description="Pro residues" evidence="1">
    <location>
        <begin position="893"/>
        <end position="905"/>
    </location>
</feature>
<comment type="caution">
    <text evidence="4">The sequence shown here is derived from an EMBL/GenBank/DDBJ whole genome shotgun (WGS) entry which is preliminary data.</text>
</comment>
<feature type="compositionally biased region" description="Pro residues" evidence="1">
    <location>
        <begin position="1475"/>
        <end position="1484"/>
    </location>
</feature>
<dbReference type="PANTHER" id="PTHR14593">
    <property type="entry name" value="WD REPEAT-CONTAINING PROTEIN 11"/>
    <property type="match status" value="1"/>
</dbReference>
<evidence type="ECO:0000259" key="2">
    <source>
        <dbReference type="Pfam" id="PF23751"/>
    </source>
</evidence>
<feature type="region of interest" description="Disordered" evidence="1">
    <location>
        <begin position="960"/>
        <end position="1005"/>
    </location>
</feature>
<dbReference type="PANTHER" id="PTHR14593:SF5">
    <property type="entry name" value="WD REPEAT-CONTAINING PROTEIN 11"/>
    <property type="match status" value="1"/>
</dbReference>
<dbReference type="InterPro" id="IPR057853">
    <property type="entry name" value="Beta-prop_WDR11_2nd"/>
</dbReference>
<dbReference type="SUPFAM" id="SSF50998">
    <property type="entry name" value="Quinoprotein alcohol dehydrogenase-like"/>
    <property type="match status" value="1"/>
</dbReference>
<dbReference type="SUPFAM" id="SSF50978">
    <property type="entry name" value="WD40 repeat-like"/>
    <property type="match status" value="1"/>
</dbReference>
<organism evidence="4 5">
    <name type="scientific">Volvox africanus</name>
    <dbReference type="NCBI Taxonomy" id="51714"/>
    <lineage>
        <taxon>Eukaryota</taxon>
        <taxon>Viridiplantae</taxon>
        <taxon>Chlorophyta</taxon>
        <taxon>core chlorophytes</taxon>
        <taxon>Chlorophyceae</taxon>
        <taxon>CS clade</taxon>
        <taxon>Chlamydomonadales</taxon>
        <taxon>Volvocaceae</taxon>
        <taxon>Volvox</taxon>
    </lineage>
</organism>
<feature type="compositionally biased region" description="Pro residues" evidence="1">
    <location>
        <begin position="1152"/>
        <end position="1173"/>
    </location>
</feature>
<feature type="domain" description="WDR11 second beta-propeller" evidence="3">
    <location>
        <begin position="1015"/>
        <end position="1109"/>
    </location>
</feature>
<protein>
    <submittedName>
        <fullName evidence="4">Uncharacterized protein</fullName>
    </submittedName>
</protein>
<dbReference type="InterPro" id="IPR036322">
    <property type="entry name" value="WD40_repeat_dom_sf"/>
</dbReference>
<gene>
    <name evidence="4" type="ORF">Vafri_20628</name>
</gene>
<feature type="region of interest" description="Disordered" evidence="1">
    <location>
        <begin position="1146"/>
        <end position="1183"/>
    </location>
</feature>
<feature type="compositionally biased region" description="Low complexity" evidence="1">
    <location>
        <begin position="906"/>
        <end position="915"/>
    </location>
</feature>
<feature type="compositionally biased region" description="Basic residues" evidence="1">
    <location>
        <begin position="467"/>
        <end position="481"/>
    </location>
</feature>
<evidence type="ECO:0000256" key="1">
    <source>
        <dbReference type="SAM" id="MobiDB-lite"/>
    </source>
</evidence>
<evidence type="ECO:0000259" key="3">
    <source>
        <dbReference type="Pfam" id="PF23752"/>
    </source>
</evidence>
<feature type="region of interest" description="Disordered" evidence="1">
    <location>
        <begin position="147"/>
        <end position="170"/>
    </location>
</feature>
<dbReference type="InterPro" id="IPR011044">
    <property type="entry name" value="Quino_amine_DH_bsu"/>
</dbReference>
<dbReference type="SUPFAM" id="SSF50969">
    <property type="entry name" value="YVTN repeat-like/Quinoprotein amine dehydrogenase"/>
    <property type="match status" value="1"/>
</dbReference>
<dbReference type="InterPro" id="IPR039694">
    <property type="entry name" value="WDR11"/>
</dbReference>
<name>A0A8J4FAK8_9CHLO</name>
<feature type="domain" description="WDR11 first beta-propeller" evidence="2">
    <location>
        <begin position="182"/>
        <end position="397"/>
    </location>
</feature>
<feature type="compositionally biased region" description="Gly residues" evidence="1">
    <location>
        <begin position="150"/>
        <end position="170"/>
    </location>
</feature>
<dbReference type="InterPro" id="IPR015943">
    <property type="entry name" value="WD40/YVTN_repeat-like_dom_sf"/>
</dbReference>
<reference evidence="4" key="1">
    <citation type="journal article" date="2021" name="Proc. Natl. Acad. Sci. U.S.A.">
        <title>Three genomes in the algal genus Volvox reveal the fate of a haploid sex-determining region after a transition to homothallism.</title>
        <authorList>
            <person name="Yamamoto K."/>
            <person name="Hamaji T."/>
            <person name="Kawai-Toyooka H."/>
            <person name="Matsuzaki R."/>
            <person name="Takahashi F."/>
            <person name="Nishimura Y."/>
            <person name="Kawachi M."/>
            <person name="Noguchi H."/>
            <person name="Minakuchi Y."/>
            <person name="Umen J.G."/>
            <person name="Toyoda A."/>
            <person name="Nozaki H."/>
        </authorList>
    </citation>
    <scope>NUCLEOTIDE SEQUENCE</scope>
    <source>
        <strain evidence="4">NIES-3780</strain>
    </source>
</reference>
<dbReference type="Pfam" id="PF23752">
    <property type="entry name" value="Beta-prop_WDR11_2nd"/>
    <property type="match status" value="2"/>
</dbReference>
<dbReference type="InterPro" id="IPR057852">
    <property type="entry name" value="Beta-prop_WDR11_1st"/>
</dbReference>
<feature type="domain" description="WDR11 first beta-propeller" evidence="2">
    <location>
        <begin position="28"/>
        <end position="124"/>
    </location>
</feature>
<proteinExistence type="predicted"/>
<dbReference type="InterPro" id="IPR011047">
    <property type="entry name" value="Quinoprotein_ADH-like_sf"/>
</dbReference>
<feature type="non-terminal residue" evidence="4">
    <location>
        <position position="1596"/>
    </location>
</feature>
<evidence type="ECO:0000313" key="5">
    <source>
        <dbReference type="Proteomes" id="UP000747399"/>
    </source>
</evidence>
<accession>A0A8J4FAK8</accession>
<sequence>MFTYSGSIPHTEREMNLSSLEAVGGLPCPATKSNQGAADLLETQLFAYGVGSSIAIVEVQELQLVCLLQGGHRNHAVTSVKWCTDCHSRDLKSHGSHLRLASGDAAGGVVVWSLLSGSIINRLEDHFVVRDQIRTVVRGRDVPGVPISSGGAGGGGGGPAGGIGGGGGGGGGGSAAVGEGAVAGLAWVMSSAAVLAMLLSPGLLLLWDTKGGAILWKRALPGPDVWQGLQVDPLDCRSLAASSSQGGLVLLTLGDPAAGRVEMQTHRLAPGGAATSSQSPSGQVFYPHFCATRGLLFLLFPREIVVYDTELSTQVASRPLPPGCAPFSAILGVYGSGVSAGTGDEGGCDCLYVGHVDGGLSVFVRSPGELRYQLVHSGRLTPPALRGSKQPPTLLAVCGGLWRCHGGGLLGGAAGGLGAGGGGGGGAGGGGLGTGGLVGSVQATPQLIHAATQRLRAAFLSPGQSHTHTHTHSHNHSHTHTHSTASNSGAVHVTGSPHDPSGTLAHPPSHPHGQHQHQQHAAQIPFHTSGLAGGGGGGGGGGRGGGGGKVGEAAAAAVPSFRSGAQHVVPAATSDQDRTPPQLLVLVALTGDGRVWRWDAPLPALTAAATSSPAAPSLLSADQAPHLHALGGIGVAATSSSYAGAQLHPAAAGSPERFPSVPRSVAGAPKLTGLLHTLPSAVSTFAVYPRPVAATSLRPGAAAGPEAGGGVVLLGAAGTVGGSVELFTVQRGLVSPLTLHVSSSLLVHKDAPVRGVRWLGASPRLVTFSSEKGGAHDKAQWNNHLNITDVRSGRSVQLPRWEYGNGPGGGGGGGEPAPLLGVRASPCGSYLLVLMKGASAELWGVWPGVTPTRLRLLDLPFSCVEWVQPPLPYRGQSVLPDDLTTWNISSEPLPGPPLQPQPAAPPSVGRGSYDSSGGGAGPGGSYWSMPLRSAGGIGDLPTDIPSAAATALTASADAVEAATAAEAPPPGAASSSSQPQLPLPPSQPPQPPFLSGQSLPAPQPLPPWGLEEAQLIFTLADGRAGVLSVRGRRVADTRVKRPMAGLLSPLEISATAMAAVGRLVVMGDAEGRLAVWEWNTGRTTLQATGLGLVRKIVISPAVAGAGHGGAAAAARPSLSPPPPPSFSASAPSLMFQSESSFLAPLLPAPSAASPPDPPPALQDFPPLPLPPLASSPSPHVHIGSSSGSMKARVAVLFATGHCCVFDLDSTNKLRPVVATAAAGVRPVLDLALLPFWWIDPGTQTVGSGDGSSGNVSLMAVVTDEGSLSVLDLGPAAAAPLPPAPQQLVPHTSMASPSRPPLPSGLPLGKPHERVFGGIGGRNADGGGGAEAKASLQSGRRVPSAGGGSSRGWALAAALQPPLAPAVAAVASGASADGAAHGGLRLHLAQARGLASCLLLPRPWAMLLRLVLQLGVSQELLRYLCGAYSPGEAEEEDVRLELLALFPRAARAPLLELLADRGRLDSQSSSDVHGSVPPPPPPPPSHAVAADGSRANLAFHAAPASGGLWIPSQTTTTTAAAATAATAAATSGSSSTGAAAASTILALSNSFSSTALALSSNMLRAVSSSLVSTLSAGTGSSGSAAAATTVAVADGPA</sequence>
<feature type="compositionally biased region" description="Gly residues" evidence="1">
    <location>
        <begin position="1318"/>
        <end position="1329"/>
    </location>
</feature>
<evidence type="ECO:0000313" key="4">
    <source>
        <dbReference type="EMBL" id="GIL67200.1"/>
    </source>
</evidence>
<dbReference type="Gene3D" id="2.130.10.10">
    <property type="entry name" value="YVTN repeat-like/Quinoprotein amine dehydrogenase"/>
    <property type="match status" value="1"/>
</dbReference>
<feature type="region of interest" description="Disordered" evidence="1">
    <location>
        <begin position="1318"/>
        <end position="1346"/>
    </location>
</feature>
<feature type="compositionally biased region" description="Low complexity" evidence="1">
    <location>
        <begin position="960"/>
        <end position="980"/>
    </location>
</feature>
<feature type="domain" description="WDR11 second beta-propeller" evidence="3">
    <location>
        <begin position="678"/>
        <end position="876"/>
    </location>
</feature>
<feature type="region of interest" description="Disordered" evidence="1">
    <location>
        <begin position="884"/>
        <end position="927"/>
    </location>
</feature>
<dbReference type="Proteomes" id="UP000747399">
    <property type="component" value="Unassembled WGS sequence"/>
</dbReference>
<feature type="region of interest" description="Disordered" evidence="1">
    <location>
        <begin position="462"/>
        <end position="551"/>
    </location>
</feature>
<feature type="region of interest" description="Disordered" evidence="1">
    <location>
        <begin position="1110"/>
        <end position="1130"/>
    </location>
</feature>
<feature type="compositionally biased region" description="Pro residues" evidence="1">
    <location>
        <begin position="981"/>
        <end position="992"/>
    </location>
</feature>
<feature type="compositionally biased region" description="Gly residues" evidence="1">
    <location>
        <begin position="531"/>
        <end position="550"/>
    </location>
</feature>
<keyword evidence="5" id="KW-1185">Reference proteome</keyword>
<dbReference type="GO" id="GO:0005737">
    <property type="term" value="C:cytoplasm"/>
    <property type="evidence" value="ECO:0007669"/>
    <property type="project" value="TreeGrafter"/>
</dbReference>
<feature type="region of interest" description="Disordered" evidence="1">
    <location>
        <begin position="1464"/>
        <end position="1487"/>
    </location>
</feature>
<dbReference type="Pfam" id="PF23751">
    <property type="entry name" value="Beta-prop_WDR11_1st"/>
    <property type="match status" value="2"/>
</dbReference>